<dbReference type="InterPro" id="IPR003618">
    <property type="entry name" value="TFIIS_cen_dom"/>
</dbReference>
<evidence type="ECO:0000259" key="5">
    <source>
        <dbReference type="PROSITE" id="PS51038"/>
    </source>
</evidence>
<evidence type="ECO:0000259" key="6">
    <source>
        <dbReference type="PROSITE" id="PS51321"/>
    </source>
</evidence>
<dbReference type="PROSITE" id="PS51321">
    <property type="entry name" value="TFIIS_CENTRAL"/>
    <property type="match status" value="1"/>
</dbReference>
<dbReference type="GO" id="GO:0006351">
    <property type="term" value="P:DNA-templated transcription"/>
    <property type="evidence" value="ECO:0007669"/>
    <property type="project" value="InterPro"/>
</dbReference>
<protein>
    <submittedName>
        <fullName evidence="7">SPOC domain containing 1</fullName>
    </submittedName>
</protein>
<dbReference type="Proteomes" id="UP000574390">
    <property type="component" value="Unassembled WGS sequence"/>
</dbReference>
<feature type="compositionally biased region" description="Acidic residues" evidence="4">
    <location>
        <begin position="1223"/>
        <end position="1249"/>
    </location>
</feature>
<dbReference type="Pfam" id="PF07500">
    <property type="entry name" value="TFIIS_M"/>
    <property type="match status" value="1"/>
</dbReference>
<dbReference type="EMBL" id="JABANM010011085">
    <property type="protein sequence ID" value="KAF4738264.1"/>
    <property type="molecule type" value="Genomic_DNA"/>
</dbReference>
<feature type="repeat" description="WD" evidence="3">
    <location>
        <begin position="313"/>
        <end position="354"/>
    </location>
</feature>
<evidence type="ECO:0000256" key="4">
    <source>
        <dbReference type="SAM" id="MobiDB-lite"/>
    </source>
</evidence>
<keyword evidence="2" id="KW-0677">Repeat</keyword>
<evidence type="ECO:0000256" key="2">
    <source>
        <dbReference type="ARBA" id="ARBA00022737"/>
    </source>
</evidence>
<dbReference type="InterPro" id="IPR036575">
    <property type="entry name" value="TFIIS_cen_dom_sf"/>
</dbReference>
<feature type="compositionally biased region" description="Basic and acidic residues" evidence="4">
    <location>
        <begin position="961"/>
        <end position="974"/>
    </location>
</feature>
<feature type="compositionally biased region" description="Pro residues" evidence="4">
    <location>
        <begin position="1145"/>
        <end position="1157"/>
    </location>
</feature>
<dbReference type="Pfam" id="PF00400">
    <property type="entry name" value="WD40"/>
    <property type="match status" value="2"/>
</dbReference>
<feature type="region of interest" description="Disordered" evidence="4">
    <location>
        <begin position="1072"/>
        <end position="1190"/>
    </location>
</feature>
<dbReference type="SUPFAM" id="SSF50978">
    <property type="entry name" value="WD40 repeat-like"/>
    <property type="match status" value="1"/>
</dbReference>
<dbReference type="Gene3D" id="2.30.30.490">
    <property type="match status" value="1"/>
</dbReference>
<feature type="non-terminal residue" evidence="7">
    <location>
        <position position="1297"/>
    </location>
</feature>
<dbReference type="PROSITE" id="PS51038">
    <property type="entry name" value="BAH"/>
    <property type="match status" value="1"/>
</dbReference>
<feature type="compositionally biased region" description="Acidic residues" evidence="4">
    <location>
        <begin position="1161"/>
        <end position="1171"/>
    </location>
</feature>
<proteinExistence type="predicted"/>
<reference evidence="7 8" key="1">
    <citation type="submission" date="2020-04" db="EMBL/GenBank/DDBJ databases">
        <title>Perkinsus olseni comparative genomics.</title>
        <authorList>
            <person name="Bogema D.R."/>
        </authorList>
    </citation>
    <scope>NUCLEOTIDE SEQUENCE [LARGE SCALE GENOMIC DNA]</scope>
    <source>
        <strain evidence="7">ATCC PRA-205</strain>
    </source>
</reference>
<keyword evidence="1 3" id="KW-0853">WD repeat</keyword>
<feature type="region of interest" description="Disordered" evidence="4">
    <location>
        <begin position="1223"/>
        <end position="1259"/>
    </location>
</feature>
<name>A0A7J6SZ68_PEROL</name>
<evidence type="ECO:0000256" key="3">
    <source>
        <dbReference type="PROSITE-ProRule" id="PRU00221"/>
    </source>
</evidence>
<dbReference type="InterPro" id="IPR015943">
    <property type="entry name" value="WD40/YVTN_repeat-like_dom_sf"/>
</dbReference>
<dbReference type="Gene3D" id="2.130.10.10">
    <property type="entry name" value="YVTN repeat-like/Quinoprotein amine dehydrogenase"/>
    <property type="match status" value="3"/>
</dbReference>
<organism evidence="7 8">
    <name type="scientific">Perkinsus olseni</name>
    <name type="common">Perkinsus atlanticus</name>
    <dbReference type="NCBI Taxonomy" id="32597"/>
    <lineage>
        <taxon>Eukaryota</taxon>
        <taxon>Sar</taxon>
        <taxon>Alveolata</taxon>
        <taxon>Perkinsozoa</taxon>
        <taxon>Perkinsea</taxon>
        <taxon>Perkinsida</taxon>
        <taxon>Perkinsidae</taxon>
        <taxon>Perkinsus</taxon>
    </lineage>
</organism>
<feature type="domain" description="TFIIS central" evidence="6">
    <location>
        <begin position="971"/>
        <end position="1111"/>
    </location>
</feature>
<dbReference type="InterPro" id="IPR043151">
    <property type="entry name" value="BAH_sf"/>
</dbReference>
<evidence type="ECO:0000313" key="7">
    <source>
        <dbReference type="EMBL" id="KAF4738264.1"/>
    </source>
</evidence>
<feature type="domain" description="BAH" evidence="5">
    <location>
        <begin position="709"/>
        <end position="834"/>
    </location>
</feature>
<evidence type="ECO:0000313" key="8">
    <source>
        <dbReference type="Proteomes" id="UP000574390"/>
    </source>
</evidence>
<feature type="repeat" description="WD" evidence="3">
    <location>
        <begin position="365"/>
        <end position="398"/>
    </location>
</feature>
<dbReference type="PROSITE" id="PS50082">
    <property type="entry name" value="WD_REPEATS_2"/>
    <property type="match status" value="2"/>
</dbReference>
<dbReference type="InterPro" id="IPR036322">
    <property type="entry name" value="WD40_repeat_dom_sf"/>
</dbReference>
<dbReference type="GO" id="GO:0003682">
    <property type="term" value="F:chromatin binding"/>
    <property type="evidence" value="ECO:0007669"/>
    <property type="project" value="InterPro"/>
</dbReference>
<feature type="compositionally biased region" description="Low complexity" evidence="4">
    <location>
        <begin position="940"/>
        <end position="954"/>
    </location>
</feature>
<comment type="caution">
    <text evidence="7">The sequence shown here is derived from an EMBL/GenBank/DDBJ whole genome shotgun (WGS) entry which is preliminary data.</text>
</comment>
<dbReference type="PANTHER" id="PTHR22838:SF0">
    <property type="entry name" value="WD REPEAT-CONTAINING PROTEIN 26"/>
    <property type="match status" value="1"/>
</dbReference>
<accession>A0A7J6SZ68</accession>
<feature type="compositionally biased region" description="Basic and acidic residues" evidence="4">
    <location>
        <begin position="1094"/>
        <end position="1110"/>
    </location>
</feature>
<dbReference type="PROSITE" id="PS50294">
    <property type="entry name" value="WD_REPEATS_REGION"/>
    <property type="match status" value="2"/>
</dbReference>
<dbReference type="InterPro" id="IPR001025">
    <property type="entry name" value="BAH_dom"/>
</dbReference>
<dbReference type="SMART" id="SM00320">
    <property type="entry name" value="WD40"/>
    <property type="match status" value="5"/>
</dbReference>
<sequence>MSPDGVDEVSRAADRGLEVASLLVDALEQLGVCPLGGPPQKFREVKFALGRCQMHRLTSVYWRASRGVPYEEAASVLSRESGCVSARGEVTLMRKQIKGGLWDEALASLEKLEIDDASVKKRLGFDIREEQSDSTCDRASRLKDSPYVDIDQRRMFLEALREYLWSIEAIHEEGWDNAEDARKAVEALQALAVLAEEDEILSSRLHDNANRLLYASGGEFDGELGECKSSEGRRSWNAERSREKLWESIRAQLPAEVCVPQGRLMTLLGYAQQYQVDHCIHHELAYDEKGGDSLLRDHHCPSPKVTLAPAEIIRKHSDEVWYVALSNSGRVLATCGKDKTIILWTVSNIETARKHGECLRYMDTLIGHEDECAVCSFNCDDTYLASGANDGAVKIWKIPTTFRDTGRSRAPSSGGCYCTIDAHSEVVTQVVWRLACRTQVVSAGHDKTVVISDVEENRVLLTVRLRARVHDICFAPLSGSRLWVASGRQLAAITGLNDSEGPSSGGESGFSVLYRIERLVTETSLITCITPSRHDPDLVLFALDSKPAMIRLWNVRERRPLGRYMGHTRGRFNLKCVFGGEKDSLVLSGSDDARIFIWHRASSALLHVLSGAHHLTVNALVWLPSLAVGRSGDEKKLPCVVSVSDDSTVVVWTGAEEAARIRTAAPPRQESSVETTDDILMSLMRHSELKKILFEAPGELLVTHPVLNIPIHRGSDVELFSGDPSKPYVARIEDFQPGRGLKCRWYWRPYLDFGPSAGMPDIEAATGRSLSSFGESELLGGYKEDWNPPEAITALVKVLPIEEWLKLDISIPSKGIYYTRQAYSETEGCSPKQLARAVLAPDPKGAATSIVPILHLQVINPELRVYECNNCHKLYHPDAVPGVTAATKESPAQPPIVFVCGGCGADGVTVQPIEVPATPTMPSSEAPEQCDVAPSSSANDGQSLSDSGDSPGSSRKNKKRKSEDSPQSQEKRKQVAEKFFKSLLLGATEMKAAGLPMTVLEMESEEPDQSEEEVKKCLRSLATRIEAALYDNHGQSIKSKAYRAAYRTVNFNLSDPQNASLRRRVLTGEMSPQRLVTASHDELGSDSLQKKRLRQQEKYYKSQVLLERKTRTTAPSSPDRPPAEASVGQSATTPEEAPEGTVKPALPPMPEFGLPPSPDKEELDADQEDAQMTEGGNAGESGEVDALENVNLSNEGIEEAMMMEVDGEGPGVDADMEEISEEALDELGSIEDEFSDATDAEEGDIEGSDDASKSSGNLLAKSETRQLLDEALKDGDEWTLEKTANRLKERASGVPAH</sequence>
<gene>
    <name evidence="7" type="primary">SPOCD1_2</name>
    <name evidence="7" type="ORF">FOZ62_025305</name>
</gene>
<dbReference type="PANTHER" id="PTHR22838">
    <property type="entry name" value="WD REPEAT PROTEIN 26-RELATED"/>
    <property type="match status" value="1"/>
</dbReference>
<feature type="region of interest" description="Disordered" evidence="4">
    <location>
        <begin position="914"/>
        <end position="974"/>
    </location>
</feature>
<dbReference type="SUPFAM" id="SSF46942">
    <property type="entry name" value="Elongation factor TFIIS domain 2"/>
    <property type="match status" value="1"/>
</dbReference>
<dbReference type="InterPro" id="IPR001680">
    <property type="entry name" value="WD40_rpt"/>
</dbReference>
<dbReference type="SMART" id="SM00510">
    <property type="entry name" value="TFS2M"/>
    <property type="match status" value="1"/>
</dbReference>
<dbReference type="Gene3D" id="1.10.472.30">
    <property type="entry name" value="Transcription elongation factor S-II, central domain"/>
    <property type="match status" value="1"/>
</dbReference>
<evidence type="ECO:0000256" key="1">
    <source>
        <dbReference type="ARBA" id="ARBA00022574"/>
    </source>
</evidence>
<dbReference type="InterPro" id="IPR051350">
    <property type="entry name" value="WD_repeat-ST_regulator"/>
</dbReference>